<organism evidence="1 2">
    <name type="scientific">Sphingobacterium corticibacter</name>
    <dbReference type="NCBI Taxonomy" id="2171749"/>
    <lineage>
        <taxon>Bacteria</taxon>
        <taxon>Pseudomonadati</taxon>
        <taxon>Bacteroidota</taxon>
        <taxon>Sphingobacteriia</taxon>
        <taxon>Sphingobacteriales</taxon>
        <taxon>Sphingobacteriaceae</taxon>
        <taxon>Sphingobacterium</taxon>
    </lineage>
</organism>
<keyword evidence="2" id="KW-1185">Reference proteome</keyword>
<evidence type="ECO:0000313" key="1">
    <source>
        <dbReference type="EMBL" id="PVH25788.1"/>
    </source>
</evidence>
<reference evidence="1 2" key="1">
    <citation type="submission" date="2018-04" db="EMBL/GenBank/DDBJ databases">
        <title>Sphingobacterium cortibacter sp. nov.</title>
        <authorList>
            <person name="Li Y."/>
        </authorList>
    </citation>
    <scope>NUCLEOTIDE SEQUENCE [LARGE SCALE GENOMIC DNA]</scope>
    <source>
        <strain evidence="1 2">2c-3</strain>
    </source>
</reference>
<accession>A0A2T8HK09</accession>
<dbReference type="OrthoDB" id="5347149at2"/>
<comment type="caution">
    <text evidence="1">The sequence shown here is derived from an EMBL/GenBank/DDBJ whole genome shotgun (WGS) entry which is preliminary data.</text>
</comment>
<proteinExistence type="predicted"/>
<protein>
    <submittedName>
        <fullName evidence="1">Uncharacterized protein</fullName>
    </submittedName>
</protein>
<sequence length="219" mass="25126">MQNKFFLFLLTFMWICASCNNTKKQESSESDMDSTVVTNEDLSNTNISSDRRFVSDMVTAFIKAYNERDNEKINSYIHPEAGIIFIHRPGAMDWFEKVSKIDFDSPVPSYYPYASAANDYEITYEVAPKYDCGSEKWNKMGLFVDLTTATNLLKPIAANLNEFEDVQLDPNYLKQIETAEKDSYRVVLTTPTPLIFHVKQFGDNWYVTILDRGYADCGA</sequence>
<evidence type="ECO:0000313" key="2">
    <source>
        <dbReference type="Proteomes" id="UP000245627"/>
    </source>
</evidence>
<dbReference type="AlphaFoldDB" id="A0A2T8HK09"/>
<dbReference type="Proteomes" id="UP000245627">
    <property type="component" value="Unassembled WGS sequence"/>
</dbReference>
<name>A0A2T8HK09_9SPHI</name>
<gene>
    <name evidence="1" type="ORF">DC487_07595</name>
</gene>
<dbReference type="EMBL" id="QDKG01000002">
    <property type="protein sequence ID" value="PVH25788.1"/>
    <property type="molecule type" value="Genomic_DNA"/>
</dbReference>
<dbReference type="RefSeq" id="WP_116775359.1">
    <property type="nucleotide sequence ID" value="NZ_QDKG01000002.1"/>
</dbReference>